<gene>
    <name evidence="1" type="ORF">C3731_20450</name>
</gene>
<accession>A0A2S7IUG9</accession>
<dbReference type="Proteomes" id="UP000238493">
    <property type="component" value="Unassembled WGS sequence"/>
</dbReference>
<protein>
    <submittedName>
        <fullName evidence="1">Uncharacterized protein</fullName>
    </submittedName>
</protein>
<name>A0A2S7IUG9_9HYPH</name>
<evidence type="ECO:0000313" key="1">
    <source>
        <dbReference type="EMBL" id="PQA71663.1"/>
    </source>
</evidence>
<proteinExistence type="predicted"/>
<organism evidence="1 2">
    <name type="scientific">Brucella oryzae</name>
    <dbReference type="NCBI Taxonomy" id="335286"/>
    <lineage>
        <taxon>Bacteria</taxon>
        <taxon>Pseudomonadati</taxon>
        <taxon>Pseudomonadota</taxon>
        <taxon>Alphaproteobacteria</taxon>
        <taxon>Hyphomicrobiales</taxon>
        <taxon>Brucellaceae</taxon>
        <taxon>Brucella/Ochrobactrum group</taxon>
        <taxon>Brucella</taxon>
    </lineage>
</organism>
<dbReference type="EMBL" id="PTRC01000051">
    <property type="protein sequence ID" value="PQA71663.1"/>
    <property type="molecule type" value="Genomic_DNA"/>
</dbReference>
<dbReference type="AlphaFoldDB" id="A0A2S7IUG9"/>
<sequence>MDTDGKFHRISCNECGASSRATFAMDACPLFFEELSKAWNTRPTPVAPVSPDATGKCGELETEFRTLSGEFVTRSQAEELLAAEREKVLFLKTAMEIAQTHCGLKDKTIDSLEADNAAKDARINFLERVAKDQETQITAQEVLEAKLAAAEKLGVRHE</sequence>
<comment type="caution">
    <text evidence="1">The sequence shown here is derived from an EMBL/GenBank/DDBJ whole genome shotgun (WGS) entry which is preliminary data.</text>
</comment>
<evidence type="ECO:0000313" key="2">
    <source>
        <dbReference type="Proteomes" id="UP000238493"/>
    </source>
</evidence>
<reference evidence="1 2" key="1">
    <citation type="submission" date="2018-02" db="EMBL/GenBank/DDBJ databases">
        <title>Draft genome sequence of Ochrobactrum oryzae found in Brazil.</title>
        <authorList>
            <person name="Cerdeira L."/>
            <person name="Andrade F."/>
            <person name="Zacariotto T."/>
            <person name="Barbosa B."/>
            <person name="Santos S."/>
            <person name="Cassetari V."/>
            <person name="Lincopan N."/>
        </authorList>
    </citation>
    <scope>NUCLEOTIDE SEQUENCE [LARGE SCALE GENOMIC DNA]</scope>
    <source>
        <strain evidence="1 2">OA447</strain>
    </source>
</reference>
<keyword evidence="2" id="KW-1185">Reference proteome</keyword>